<dbReference type="AlphaFoldDB" id="A0A2S9WRQ2"/>
<proteinExistence type="predicted"/>
<reference evidence="2 3" key="1">
    <citation type="submission" date="2016-11" db="EMBL/GenBank/DDBJ databases">
        <title>Trade-off between light-utilization and light-protection in marine flavobacteria.</title>
        <authorList>
            <person name="Kumagai Y."/>
        </authorList>
    </citation>
    <scope>NUCLEOTIDE SEQUENCE [LARGE SCALE GENOMIC DNA]</scope>
    <source>
        <strain evidence="2 3">JCM 17109</strain>
    </source>
</reference>
<evidence type="ECO:0008006" key="4">
    <source>
        <dbReference type="Google" id="ProtNLM"/>
    </source>
</evidence>
<keyword evidence="1" id="KW-1133">Transmembrane helix</keyword>
<dbReference type="OrthoDB" id="1143602at2"/>
<gene>
    <name evidence="2" type="ORF">BST86_02955</name>
</gene>
<dbReference type="Gene3D" id="2.170.120.30">
    <property type="match status" value="1"/>
</dbReference>
<sequence>MSRSNYRTFFLFIAFTIAAAVLWFLFRYNNTYEEYVEVAIEWNNVPVDVELSDSARNVKVPIKIKSSGFRLLWLHYEDMMVPLDFKAMVKTNKGNLVFNPELARTAIDRALGDGVDILEVEANPITMAYQQFASKELPLEKDFKINFEGSYKEYGASSFDVEQVKITGNDELIKELKVLKVKIDDFTVGDSLVSKTIILNALYPDLKIDPAEVTYTVRAAEMTEGSFKIPVTVNNRPVDGTVKVIPDMVTVIFISKLVDYDSIDKTDFKVTVDIDDLQNDEATVVPVLTYDNEKINTARVQPQFVQILVIQ</sequence>
<protein>
    <recommendedName>
        <fullName evidence="4">YbbR-like domain-containing protein</fullName>
    </recommendedName>
</protein>
<evidence type="ECO:0000256" key="1">
    <source>
        <dbReference type="SAM" id="Phobius"/>
    </source>
</evidence>
<feature type="transmembrane region" description="Helical" evidence="1">
    <location>
        <begin position="6"/>
        <end position="26"/>
    </location>
</feature>
<evidence type="ECO:0000313" key="3">
    <source>
        <dbReference type="Proteomes" id="UP000239532"/>
    </source>
</evidence>
<keyword evidence="1" id="KW-0812">Transmembrane</keyword>
<name>A0A2S9WRQ2_9FLAO</name>
<accession>A0A2S9WRQ2</accession>
<organism evidence="2 3">
    <name type="scientific">Nonlabens agnitus</name>
    <dbReference type="NCBI Taxonomy" id="870484"/>
    <lineage>
        <taxon>Bacteria</taxon>
        <taxon>Pseudomonadati</taxon>
        <taxon>Bacteroidota</taxon>
        <taxon>Flavobacteriia</taxon>
        <taxon>Flavobacteriales</taxon>
        <taxon>Flavobacteriaceae</taxon>
        <taxon>Nonlabens</taxon>
    </lineage>
</organism>
<dbReference type="RefSeq" id="WP_105981963.1">
    <property type="nucleotide sequence ID" value="NZ_MQUC01000003.1"/>
</dbReference>
<comment type="caution">
    <text evidence="2">The sequence shown here is derived from an EMBL/GenBank/DDBJ whole genome shotgun (WGS) entry which is preliminary data.</text>
</comment>
<evidence type="ECO:0000313" key="2">
    <source>
        <dbReference type="EMBL" id="PRP66119.1"/>
    </source>
</evidence>
<dbReference type="Proteomes" id="UP000239532">
    <property type="component" value="Unassembled WGS sequence"/>
</dbReference>
<keyword evidence="3" id="KW-1185">Reference proteome</keyword>
<dbReference type="EMBL" id="MQUC01000003">
    <property type="protein sequence ID" value="PRP66119.1"/>
    <property type="molecule type" value="Genomic_DNA"/>
</dbReference>
<keyword evidence="1" id="KW-0472">Membrane</keyword>